<protein>
    <submittedName>
        <fullName evidence="4">J domain-containing protein</fullName>
    </submittedName>
</protein>
<dbReference type="Proteomes" id="UP001152797">
    <property type="component" value="Unassembled WGS sequence"/>
</dbReference>
<organism evidence="2">
    <name type="scientific">Cladocopium goreaui</name>
    <dbReference type="NCBI Taxonomy" id="2562237"/>
    <lineage>
        <taxon>Eukaryota</taxon>
        <taxon>Sar</taxon>
        <taxon>Alveolata</taxon>
        <taxon>Dinophyceae</taxon>
        <taxon>Suessiales</taxon>
        <taxon>Symbiodiniaceae</taxon>
        <taxon>Cladocopium</taxon>
    </lineage>
</organism>
<evidence type="ECO:0000313" key="5">
    <source>
        <dbReference type="Proteomes" id="UP001152797"/>
    </source>
</evidence>
<evidence type="ECO:0000313" key="3">
    <source>
        <dbReference type="EMBL" id="CAL1159849.1"/>
    </source>
</evidence>
<dbReference type="EMBL" id="CAMXCT010003832">
    <property type="protein sequence ID" value="CAI4006474.1"/>
    <property type="molecule type" value="Genomic_DNA"/>
</dbReference>
<name>A0A9P1D946_9DINO</name>
<comment type="caution">
    <text evidence="2">The sequence shown here is derived from an EMBL/GenBank/DDBJ whole genome shotgun (WGS) entry which is preliminary data.</text>
</comment>
<dbReference type="AlphaFoldDB" id="A0A9P1D946"/>
<accession>A0A9P1D946</accession>
<dbReference type="EMBL" id="CAMXCT020003832">
    <property type="protein sequence ID" value="CAL1159849.1"/>
    <property type="molecule type" value="Genomic_DNA"/>
</dbReference>
<evidence type="ECO:0000256" key="1">
    <source>
        <dbReference type="SAM" id="MobiDB-lite"/>
    </source>
</evidence>
<dbReference type="EMBL" id="CAMXCT030003832">
    <property type="protein sequence ID" value="CAL4793786.1"/>
    <property type="molecule type" value="Genomic_DNA"/>
</dbReference>
<dbReference type="CDD" id="cd06257">
    <property type="entry name" value="DnaJ"/>
    <property type="match status" value="1"/>
</dbReference>
<evidence type="ECO:0000313" key="4">
    <source>
        <dbReference type="EMBL" id="CAL4793786.1"/>
    </source>
</evidence>
<dbReference type="InterPro" id="IPR001623">
    <property type="entry name" value="DnaJ_domain"/>
</dbReference>
<dbReference type="OrthoDB" id="10661327at2759"/>
<sequence length="247" mass="28388">MHLDISCASDPRAQTPEMSTMGPYTMRYKRSVHRVAGGSVSGSCCVNICQNKLLQFVLASRKSVDVVIQQEQRLGRFGASSDVWGRGLTDELERQWAEQEAQERRRVEDYARFRRRQFEEWERHFAAERLRFASEAEFCAAKLRQKARVAAAADEQFYASKRDTWHKSERALPEAEGDTNLAPEERQVMKELRSVLGAPRETQKAKVKDLLIRLHPDKNPGCTEKAKQLFQFLQEQLGGVENRDCIV</sequence>
<reference evidence="2" key="1">
    <citation type="submission" date="2022-10" db="EMBL/GenBank/DDBJ databases">
        <authorList>
            <person name="Chen Y."/>
            <person name="Dougan E. K."/>
            <person name="Chan C."/>
            <person name="Rhodes N."/>
            <person name="Thang M."/>
        </authorList>
    </citation>
    <scope>NUCLEOTIDE SEQUENCE</scope>
</reference>
<feature type="region of interest" description="Disordered" evidence="1">
    <location>
        <begin position="1"/>
        <end position="21"/>
    </location>
</feature>
<evidence type="ECO:0000313" key="2">
    <source>
        <dbReference type="EMBL" id="CAI4006474.1"/>
    </source>
</evidence>
<keyword evidence="5" id="KW-1185">Reference proteome</keyword>
<dbReference type="InterPro" id="IPR036869">
    <property type="entry name" value="J_dom_sf"/>
</dbReference>
<dbReference type="Gene3D" id="1.10.287.110">
    <property type="entry name" value="DnaJ domain"/>
    <property type="match status" value="1"/>
</dbReference>
<reference evidence="3" key="2">
    <citation type="submission" date="2024-04" db="EMBL/GenBank/DDBJ databases">
        <authorList>
            <person name="Chen Y."/>
            <person name="Shah S."/>
            <person name="Dougan E. K."/>
            <person name="Thang M."/>
            <person name="Chan C."/>
        </authorList>
    </citation>
    <scope>NUCLEOTIDE SEQUENCE [LARGE SCALE GENOMIC DNA]</scope>
</reference>
<gene>
    <name evidence="2" type="ORF">C1SCF055_LOCUS32113</name>
</gene>
<proteinExistence type="predicted"/>